<dbReference type="InterPro" id="IPR005151">
    <property type="entry name" value="Tail-specific_protease"/>
</dbReference>
<dbReference type="AlphaFoldDB" id="A0A6A6TL58"/>
<dbReference type="InterPro" id="IPR029045">
    <property type="entry name" value="ClpP/crotonase-like_dom_sf"/>
</dbReference>
<sequence>MHYSLAVFVAAAHAHYHVPNVPRAVAEDAAPLPTLFARQQFAQPCEEVSASWSALAPESTGAVFVGAKLAYDCLNSVPVDAEGDVLVIQELKRLAQFQSNLNYMKDGTLKDGPDGVLHNEPVDILGELDAIATGVQNGTYESEFEVQFTISQLLKSGGDNHFSWRADIMDPLRFLHDRFALVSLSKDGKNLPKVYVQRDLFSAYNASSPGNFTPSAIKTIDGKSVVDYINDFATTNNGWHDADAQWNRVFVNQASNSNGEDFGSWTYPNNYVGPTTTYAFENGSTIVTENKAYIGGTADFTGVTDGSTFFAAFCQGAQKKTQTQNEARQVATSTSDVLPTPMGRYPSAAFVQSSLAFQGYYLNGTGYDKTAVLAIPDFGPKIGKGTNETVAQIETQKMVRAFFADAVSKGKEKLIIDLRGNGGGTIDVGFDLFKQLFPDQDPFGGTRYRAHEAHQLFSAAVTSALNNNTLKAMNETVYDTIEDSYGVFDYRNVRDANGSSFTSFWDYYGPYENNNDTFTSIRRYNYSNIPGGYTSGSDFNVTGYLSEAPAPPQPFKAENIILVQDGSCSSTCAIFSELVREQAGVQQIAVGGRPQYGAMQGVGGTKGANIGNYPFLVQAMTSTLQFTAEYLGESAALKLNASAVGAIAATSQLYIRSSHADEDTSISGGVNMLDNLRQHDATERPLEFYYEAADCRLFDTFKSWADVTVLWKAAYDAKWGNGTCVQGSTGDKTSISVVDNSPFNGETASQNSSGNSTEPGQSEGAASGLQSAGLSVVVAAAMGVALLML</sequence>
<keyword evidence="5" id="KW-1185">Reference proteome</keyword>
<gene>
    <name evidence="4" type="ORF">K491DRAFT_711398</name>
</gene>
<protein>
    <submittedName>
        <fullName evidence="4">Uncharacterized protein</fullName>
    </submittedName>
</protein>
<dbReference type="GO" id="GO:0008236">
    <property type="term" value="F:serine-type peptidase activity"/>
    <property type="evidence" value="ECO:0007669"/>
    <property type="project" value="InterPro"/>
</dbReference>
<accession>A0A6A6TL58</accession>
<feature type="compositionally biased region" description="Polar residues" evidence="1">
    <location>
        <begin position="735"/>
        <end position="760"/>
    </location>
</feature>
<evidence type="ECO:0000313" key="5">
    <source>
        <dbReference type="Proteomes" id="UP000799324"/>
    </source>
</evidence>
<dbReference type="InterPro" id="IPR052766">
    <property type="entry name" value="S41A_metabolite_peptidase"/>
</dbReference>
<feature type="domain" description="CPAF-like PDZ" evidence="3">
    <location>
        <begin position="177"/>
        <end position="296"/>
    </location>
</feature>
<evidence type="ECO:0000259" key="2">
    <source>
        <dbReference type="Pfam" id="PF03572"/>
    </source>
</evidence>
<dbReference type="PANTHER" id="PTHR37049:SF4">
    <property type="entry name" value="RHODANESE DOMAIN-CONTAINING PROTEIN"/>
    <property type="match status" value="1"/>
</dbReference>
<name>A0A6A6TL58_9PLEO</name>
<dbReference type="OrthoDB" id="27214at2759"/>
<dbReference type="InterPro" id="IPR056186">
    <property type="entry name" value="PDZ_CPAF-rel"/>
</dbReference>
<evidence type="ECO:0000259" key="3">
    <source>
        <dbReference type="Pfam" id="PF23658"/>
    </source>
</evidence>
<dbReference type="SUPFAM" id="SSF52096">
    <property type="entry name" value="ClpP/crotonase"/>
    <property type="match status" value="1"/>
</dbReference>
<evidence type="ECO:0000256" key="1">
    <source>
        <dbReference type="SAM" id="MobiDB-lite"/>
    </source>
</evidence>
<feature type="domain" description="Tail specific protease" evidence="2">
    <location>
        <begin position="370"/>
        <end position="582"/>
    </location>
</feature>
<proteinExistence type="predicted"/>
<dbReference type="Gene3D" id="3.90.226.10">
    <property type="entry name" value="2-enoyl-CoA Hydratase, Chain A, domain 1"/>
    <property type="match status" value="1"/>
</dbReference>
<dbReference type="GO" id="GO:0006508">
    <property type="term" value="P:proteolysis"/>
    <property type="evidence" value="ECO:0007669"/>
    <property type="project" value="InterPro"/>
</dbReference>
<dbReference type="Proteomes" id="UP000799324">
    <property type="component" value="Unassembled WGS sequence"/>
</dbReference>
<evidence type="ECO:0000313" key="4">
    <source>
        <dbReference type="EMBL" id="KAF2660809.1"/>
    </source>
</evidence>
<organism evidence="4 5">
    <name type="scientific">Lophiostoma macrostomum CBS 122681</name>
    <dbReference type="NCBI Taxonomy" id="1314788"/>
    <lineage>
        <taxon>Eukaryota</taxon>
        <taxon>Fungi</taxon>
        <taxon>Dikarya</taxon>
        <taxon>Ascomycota</taxon>
        <taxon>Pezizomycotina</taxon>
        <taxon>Dothideomycetes</taxon>
        <taxon>Pleosporomycetidae</taxon>
        <taxon>Pleosporales</taxon>
        <taxon>Lophiostomataceae</taxon>
        <taxon>Lophiostoma</taxon>
    </lineage>
</organism>
<dbReference type="PANTHER" id="PTHR37049">
    <property type="entry name" value="PEPTIDASE S41 FAMILY PROTEIN"/>
    <property type="match status" value="1"/>
</dbReference>
<dbReference type="EMBL" id="MU004297">
    <property type="protein sequence ID" value="KAF2660809.1"/>
    <property type="molecule type" value="Genomic_DNA"/>
</dbReference>
<dbReference type="Pfam" id="PF23658">
    <property type="entry name" value="PDZ_CPAF_rel"/>
    <property type="match status" value="1"/>
</dbReference>
<reference evidence="4" key="1">
    <citation type="journal article" date="2020" name="Stud. Mycol.">
        <title>101 Dothideomycetes genomes: a test case for predicting lifestyles and emergence of pathogens.</title>
        <authorList>
            <person name="Haridas S."/>
            <person name="Albert R."/>
            <person name="Binder M."/>
            <person name="Bloem J."/>
            <person name="Labutti K."/>
            <person name="Salamov A."/>
            <person name="Andreopoulos B."/>
            <person name="Baker S."/>
            <person name="Barry K."/>
            <person name="Bills G."/>
            <person name="Bluhm B."/>
            <person name="Cannon C."/>
            <person name="Castanera R."/>
            <person name="Culley D."/>
            <person name="Daum C."/>
            <person name="Ezra D."/>
            <person name="Gonzalez J."/>
            <person name="Henrissat B."/>
            <person name="Kuo A."/>
            <person name="Liang C."/>
            <person name="Lipzen A."/>
            <person name="Lutzoni F."/>
            <person name="Magnuson J."/>
            <person name="Mondo S."/>
            <person name="Nolan M."/>
            <person name="Ohm R."/>
            <person name="Pangilinan J."/>
            <person name="Park H.-J."/>
            <person name="Ramirez L."/>
            <person name="Alfaro M."/>
            <person name="Sun H."/>
            <person name="Tritt A."/>
            <person name="Yoshinaga Y."/>
            <person name="Zwiers L.-H."/>
            <person name="Turgeon B."/>
            <person name="Goodwin S."/>
            <person name="Spatafora J."/>
            <person name="Crous P."/>
            <person name="Grigoriev I."/>
        </authorList>
    </citation>
    <scope>NUCLEOTIDE SEQUENCE</scope>
    <source>
        <strain evidence="4">CBS 122681</strain>
    </source>
</reference>
<dbReference type="Pfam" id="PF03572">
    <property type="entry name" value="Peptidase_S41"/>
    <property type="match status" value="1"/>
</dbReference>
<feature type="region of interest" description="Disordered" evidence="1">
    <location>
        <begin position="735"/>
        <end position="766"/>
    </location>
</feature>